<evidence type="ECO:0000259" key="2">
    <source>
        <dbReference type="PROSITE" id="PS51918"/>
    </source>
</evidence>
<comment type="similarity">
    <text evidence="1">Belongs to the anaerobic coproporphyrinogen-III oxidase family. HemW subfamily.</text>
</comment>
<dbReference type="SMART" id="SM00729">
    <property type="entry name" value="Elp3"/>
    <property type="match status" value="1"/>
</dbReference>
<dbReference type="InterPro" id="IPR006638">
    <property type="entry name" value="Elp3/MiaA/NifB-like_rSAM"/>
</dbReference>
<dbReference type="EMBL" id="UINC01000561">
    <property type="protein sequence ID" value="SUZ57499.1"/>
    <property type="molecule type" value="Genomic_DNA"/>
</dbReference>
<sequence>MDLSKKTQKKICPIPAFYIHIPFCRTLCPFCTFAVRRDRANMHEKYIQGIVDEIVRRSEMLTVMEPKEGNEKHLRQVSLESIYFGGGTPSCFTIQEVSVLIKKVREYFPWSDQIEIAFEMNPDDVNPEYLSGLAEIGVNRLSLGGQSFQTSTLQQLERCHTSADLREAIASITDSLFVNWNLDLMFGIPEQSFSMFKKDVEEALVYDPTHISLYGLEIHERTPFGKNPQIRRWESEHQEQFEAMYLWATDRLEKAGLFQYELSNFSKKDYEGRNNLLVWSGQEYLGLGVGAHSYYMQTRWGNTRSIRTYLQHLEKNKMPTEFEERLSGKQLAAEFLMLGLRQCKGINIEEWQTSFGLQWQKQQAEFVQGLCDEGRAFWKGQRLCLSPKGMLLADRITVQLMPELSED</sequence>
<dbReference type="Pfam" id="PF04055">
    <property type="entry name" value="Radical_SAM"/>
    <property type="match status" value="1"/>
</dbReference>
<name>A0A381NT78_9ZZZZ</name>
<dbReference type="SFLD" id="SFLDG01065">
    <property type="entry name" value="anaerobic_coproporphyrinogen-I"/>
    <property type="match status" value="1"/>
</dbReference>
<protein>
    <recommendedName>
        <fullName evidence="2">Radical SAM core domain-containing protein</fullName>
    </recommendedName>
</protein>
<dbReference type="InterPro" id="IPR058240">
    <property type="entry name" value="rSAM_sf"/>
</dbReference>
<dbReference type="PANTHER" id="PTHR13932:SF5">
    <property type="entry name" value="RADICAL S-ADENOSYL METHIONINE DOMAIN-CONTAINING PROTEIN 1, MITOCHONDRIAL"/>
    <property type="match status" value="1"/>
</dbReference>
<evidence type="ECO:0000256" key="1">
    <source>
        <dbReference type="ARBA" id="ARBA00006100"/>
    </source>
</evidence>
<dbReference type="NCBIfam" id="TIGR00539">
    <property type="entry name" value="hemN_rel"/>
    <property type="match status" value="1"/>
</dbReference>
<dbReference type="GO" id="GO:0004109">
    <property type="term" value="F:coproporphyrinogen oxidase activity"/>
    <property type="evidence" value="ECO:0007669"/>
    <property type="project" value="InterPro"/>
</dbReference>
<dbReference type="SFLD" id="SFLDS00029">
    <property type="entry name" value="Radical_SAM"/>
    <property type="match status" value="1"/>
</dbReference>
<evidence type="ECO:0000313" key="3">
    <source>
        <dbReference type="EMBL" id="SUZ57499.1"/>
    </source>
</evidence>
<dbReference type="InterPro" id="IPR010723">
    <property type="entry name" value="HemN_C"/>
</dbReference>
<dbReference type="PROSITE" id="PS51918">
    <property type="entry name" value="RADICAL_SAM"/>
    <property type="match status" value="1"/>
</dbReference>
<dbReference type="SFLD" id="SFLDF00562">
    <property type="entry name" value="HemN-like__clustered_with_heat"/>
    <property type="match status" value="1"/>
</dbReference>
<reference evidence="3" key="1">
    <citation type="submission" date="2018-05" db="EMBL/GenBank/DDBJ databases">
        <authorList>
            <person name="Lanie J.A."/>
            <person name="Ng W.-L."/>
            <person name="Kazmierczak K.M."/>
            <person name="Andrzejewski T.M."/>
            <person name="Davidsen T.M."/>
            <person name="Wayne K.J."/>
            <person name="Tettelin H."/>
            <person name="Glass J.I."/>
            <person name="Rusch D."/>
            <person name="Podicherti R."/>
            <person name="Tsui H.-C.T."/>
            <person name="Winkler M.E."/>
        </authorList>
    </citation>
    <scope>NUCLEOTIDE SEQUENCE</scope>
</reference>
<dbReference type="GO" id="GO:0006779">
    <property type="term" value="P:porphyrin-containing compound biosynthetic process"/>
    <property type="evidence" value="ECO:0007669"/>
    <property type="project" value="InterPro"/>
</dbReference>
<dbReference type="Pfam" id="PF06969">
    <property type="entry name" value="HemN_C"/>
    <property type="match status" value="1"/>
</dbReference>
<dbReference type="PANTHER" id="PTHR13932">
    <property type="entry name" value="COPROPORPHYRINIGEN III OXIDASE"/>
    <property type="match status" value="1"/>
</dbReference>
<feature type="domain" description="Radical SAM core" evidence="2">
    <location>
        <begin position="9"/>
        <end position="257"/>
    </location>
</feature>
<dbReference type="InterPro" id="IPR007197">
    <property type="entry name" value="rSAM"/>
</dbReference>
<accession>A0A381NT78</accession>
<proteinExistence type="inferred from homology"/>
<organism evidence="3">
    <name type="scientific">marine metagenome</name>
    <dbReference type="NCBI Taxonomy" id="408172"/>
    <lineage>
        <taxon>unclassified sequences</taxon>
        <taxon>metagenomes</taxon>
        <taxon>ecological metagenomes</taxon>
    </lineage>
</organism>
<dbReference type="InterPro" id="IPR034505">
    <property type="entry name" value="Coproporphyrinogen-III_oxidase"/>
</dbReference>
<gene>
    <name evidence="3" type="ORF">METZ01_LOCUS10353</name>
</gene>
<dbReference type="AlphaFoldDB" id="A0A381NT78"/>
<dbReference type="InterPro" id="IPR023404">
    <property type="entry name" value="rSAM_horseshoe"/>
</dbReference>
<dbReference type="Gene3D" id="3.80.30.20">
    <property type="entry name" value="tm_1862 like domain"/>
    <property type="match status" value="1"/>
</dbReference>
<dbReference type="GO" id="GO:0051539">
    <property type="term" value="F:4 iron, 4 sulfur cluster binding"/>
    <property type="evidence" value="ECO:0007669"/>
    <property type="project" value="InterPro"/>
</dbReference>
<dbReference type="SUPFAM" id="SSF102114">
    <property type="entry name" value="Radical SAM enzymes"/>
    <property type="match status" value="1"/>
</dbReference>
<dbReference type="GO" id="GO:0005737">
    <property type="term" value="C:cytoplasm"/>
    <property type="evidence" value="ECO:0007669"/>
    <property type="project" value="InterPro"/>
</dbReference>
<dbReference type="InterPro" id="IPR004559">
    <property type="entry name" value="HemW-like"/>
</dbReference>